<comment type="function">
    <text evidence="7">Aspartyl-tRNA synthetase with relaxed tRNA specificity since it is able to aspartylate not only its cognate tRNA(Asp) but also tRNA(Asn). Reaction proceeds in two steps: L-aspartate is first activated by ATP to form Asp-AMP and then transferred to the acceptor end of tRNA(Asp/Asn).</text>
</comment>
<dbReference type="GO" id="GO:0005737">
    <property type="term" value="C:cytoplasm"/>
    <property type="evidence" value="ECO:0007669"/>
    <property type="project" value="UniProtKB-SubCell"/>
</dbReference>
<accession>A0A4D7QML0</accession>
<feature type="binding site" evidence="7">
    <location>
        <position position="450"/>
    </location>
    <ligand>
        <name>L-aspartate</name>
        <dbReference type="ChEBI" id="CHEBI:29991"/>
    </ligand>
</feature>
<keyword evidence="6 7" id="KW-0030">Aminoacyl-tRNA synthetase</keyword>
<keyword evidence="4 7" id="KW-0067">ATP-binding</keyword>
<dbReference type="InterPro" id="IPR047089">
    <property type="entry name" value="Asp-tRNA-ligase_1_N"/>
</dbReference>
<proteinExistence type="inferred from homology"/>
<dbReference type="InterPro" id="IPR004364">
    <property type="entry name" value="Aa-tRNA-synt_II"/>
</dbReference>
<evidence type="ECO:0000259" key="8">
    <source>
        <dbReference type="PROSITE" id="PS50862"/>
    </source>
</evidence>
<keyword evidence="10" id="KW-1185">Reference proteome</keyword>
<feature type="binding site" evidence="7">
    <location>
        <position position="175"/>
    </location>
    <ligand>
        <name>L-aspartate</name>
        <dbReference type="ChEBI" id="CHEBI:29991"/>
    </ligand>
</feature>
<evidence type="ECO:0000256" key="7">
    <source>
        <dbReference type="HAMAP-Rule" id="MF_00044"/>
    </source>
</evidence>
<dbReference type="RefSeq" id="WP_137101079.1">
    <property type="nucleotide sequence ID" value="NZ_CP039865.1"/>
</dbReference>
<dbReference type="PANTHER" id="PTHR22594">
    <property type="entry name" value="ASPARTYL/LYSYL-TRNA SYNTHETASE"/>
    <property type="match status" value="1"/>
</dbReference>
<feature type="site" description="Important for tRNA non-discrimination" evidence="7">
    <location>
        <position position="33"/>
    </location>
</feature>
<organism evidence="9 10">
    <name type="scientific">Phreatobacter aquaticus</name>
    <dbReference type="NCBI Taxonomy" id="2570229"/>
    <lineage>
        <taxon>Bacteria</taxon>
        <taxon>Pseudomonadati</taxon>
        <taxon>Pseudomonadota</taxon>
        <taxon>Alphaproteobacteria</taxon>
        <taxon>Hyphomicrobiales</taxon>
        <taxon>Phreatobacteraceae</taxon>
        <taxon>Phreatobacter</taxon>
    </lineage>
</organism>
<dbReference type="PROSITE" id="PS50862">
    <property type="entry name" value="AA_TRNA_LIGASE_II"/>
    <property type="match status" value="1"/>
</dbReference>
<evidence type="ECO:0000256" key="4">
    <source>
        <dbReference type="ARBA" id="ARBA00022840"/>
    </source>
</evidence>
<dbReference type="PRINTS" id="PR01042">
    <property type="entry name" value="TRNASYNTHASP"/>
</dbReference>
<feature type="region of interest" description="Aspartate" evidence="7">
    <location>
        <begin position="199"/>
        <end position="202"/>
    </location>
</feature>
<dbReference type="Gene3D" id="3.30.930.10">
    <property type="entry name" value="Bira Bifunctional Protein, Domain 2"/>
    <property type="match status" value="1"/>
</dbReference>
<dbReference type="EC" id="6.1.1.23" evidence="7"/>
<dbReference type="InterPro" id="IPR004524">
    <property type="entry name" value="Asp-tRNA-ligase_1"/>
</dbReference>
<evidence type="ECO:0000313" key="9">
    <source>
        <dbReference type="EMBL" id="QCK87751.1"/>
    </source>
</evidence>
<evidence type="ECO:0000313" key="10">
    <source>
        <dbReference type="Proteomes" id="UP000298588"/>
    </source>
</evidence>
<dbReference type="CDD" id="cd00777">
    <property type="entry name" value="AspRS_core"/>
    <property type="match status" value="1"/>
</dbReference>
<gene>
    <name evidence="7 9" type="primary">aspS</name>
    <name evidence="9" type="ORF">E8L99_19340</name>
</gene>
<feature type="domain" description="Aminoacyl-transfer RNA synthetases class-II family profile" evidence="8">
    <location>
        <begin position="148"/>
        <end position="557"/>
    </location>
</feature>
<dbReference type="NCBIfam" id="TIGR00459">
    <property type="entry name" value="aspS_bact"/>
    <property type="match status" value="1"/>
</dbReference>
<protein>
    <recommendedName>
        <fullName evidence="7">Aspartate--tRNA(Asp/Asn) ligase</fullName>
        <ecNumber evidence="7">6.1.1.23</ecNumber>
    </recommendedName>
    <alternativeName>
        <fullName evidence="7">Aspartyl-tRNA synthetase</fullName>
        <shortName evidence="7">AspRS</shortName>
    </alternativeName>
    <alternativeName>
        <fullName evidence="7">Non-discriminating aspartyl-tRNA synthetase</fullName>
        <shortName evidence="7">ND-AspRS</shortName>
    </alternativeName>
</protein>
<dbReference type="CDD" id="cd04317">
    <property type="entry name" value="EcAspRS_like_N"/>
    <property type="match status" value="1"/>
</dbReference>
<dbReference type="InterPro" id="IPR012340">
    <property type="entry name" value="NA-bd_OB-fold"/>
</dbReference>
<dbReference type="InterPro" id="IPR006195">
    <property type="entry name" value="aa-tRNA-synth_II"/>
</dbReference>
<dbReference type="SUPFAM" id="SSF55681">
    <property type="entry name" value="Class II aaRS and biotin synthetases"/>
    <property type="match status" value="1"/>
</dbReference>
<dbReference type="Pfam" id="PF02938">
    <property type="entry name" value="GAD"/>
    <property type="match status" value="1"/>
</dbReference>
<feature type="binding site" evidence="7">
    <location>
        <begin position="536"/>
        <end position="539"/>
    </location>
    <ligand>
        <name>ATP</name>
        <dbReference type="ChEBI" id="CHEBI:30616"/>
    </ligand>
</feature>
<evidence type="ECO:0000256" key="3">
    <source>
        <dbReference type="ARBA" id="ARBA00022741"/>
    </source>
</evidence>
<dbReference type="PANTHER" id="PTHR22594:SF5">
    <property type="entry name" value="ASPARTATE--TRNA LIGASE, MITOCHONDRIAL"/>
    <property type="match status" value="1"/>
</dbReference>
<dbReference type="InterPro" id="IPR004365">
    <property type="entry name" value="NA-bd_OB_tRNA"/>
</dbReference>
<dbReference type="GO" id="GO:0004815">
    <property type="term" value="F:aspartate-tRNA ligase activity"/>
    <property type="evidence" value="ECO:0007669"/>
    <property type="project" value="UniProtKB-UniRule"/>
</dbReference>
<comment type="similarity">
    <text evidence="1 7">Belongs to the class-II aminoacyl-tRNA synthetase family. Type 1 subfamily.</text>
</comment>
<keyword evidence="5 7" id="KW-0648">Protein biosynthesis</keyword>
<name>A0A4D7QML0_9HYPH</name>
<evidence type="ECO:0000256" key="1">
    <source>
        <dbReference type="ARBA" id="ARBA00006303"/>
    </source>
</evidence>
<dbReference type="InterPro" id="IPR029351">
    <property type="entry name" value="GAD_dom"/>
</dbReference>
<dbReference type="Pfam" id="PF01336">
    <property type="entry name" value="tRNA_anti-codon"/>
    <property type="match status" value="1"/>
</dbReference>
<feature type="binding site" evidence="7">
    <location>
        <position position="221"/>
    </location>
    <ligand>
        <name>L-aspartate</name>
        <dbReference type="ChEBI" id="CHEBI:29991"/>
    </ligand>
</feature>
<comment type="subunit">
    <text evidence="7">Homodimer.</text>
</comment>
<dbReference type="InterPro" id="IPR047090">
    <property type="entry name" value="AspRS_core"/>
</dbReference>
<dbReference type="GO" id="GO:0006422">
    <property type="term" value="P:aspartyl-tRNA aminoacylation"/>
    <property type="evidence" value="ECO:0007669"/>
    <property type="project" value="UniProtKB-UniRule"/>
</dbReference>
<dbReference type="Pfam" id="PF00152">
    <property type="entry name" value="tRNA-synt_2"/>
    <property type="match status" value="1"/>
</dbReference>
<reference evidence="9 10" key="1">
    <citation type="submission" date="2019-04" db="EMBL/GenBank/DDBJ databases">
        <title>Phreatobacter aquaticus sp. nov.</title>
        <authorList>
            <person name="Choi A."/>
            <person name="Baek K."/>
        </authorList>
    </citation>
    <scope>NUCLEOTIDE SEQUENCE [LARGE SCALE GENOMIC DNA]</scope>
    <source>
        <strain evidence="9 10">NMCR1094</strain>
    </source>
</reference>
<dbReference type="InterPro" id="IPR004115">
    <property type="entry name" value="GAD-like_sf"/>
</dbReference>
<sequence length="594" mass="66868">MHRYRSHTCGELRSAHVGDTVRLSGWCHRIRDHGGILFVDLRDHYGITQCLADPDSPAFKALEECRAEWVIRIDGKVKARDEGLKNGKIPTGDIEVFITDLEVLGPAAELPLQVFGDQDYPEETRLKYRFLDLRREKLHKNIMTRGQVVDSIRNRMKGAGFFEFQTPILTASSPEGARDFLVPSRIHPGKFYALPQAPQQYKQLLMMSGFDRYFQIAPCFRDEDPRADRLPGEFYQLDLEMSFVEQNDVFAAVEPVITGVFEDFAEGKPVTHNWPRIPYADSMRKYGTDKPDLRNPLVMQDVSEHFRGSGFKVFARMLEDSKNQVWAIPGPTGGSRAFCDRMNSWAQGEGQPGLGYIMWREGGEGAGPLANNIGPERTAAIREQLGTKEGDAAFFVAGDPAKFVKFAGMARTKVGEELNLIDKDRFELAWIVDFPMYEYDEEEKKVDFSHNPFSMPQGGLEALETQDPLTIKAFQYDITCNGYEIASGGIRNHRPKAMVKAFEIAGYSEETVIERFGGMYRAFQYGAPPHGGMAAGVDRIVMLICGTQNLREISLFPMNQRAEDLLMGGPAEATPKQLRELSIRIAIDPKKPTP</sequence>
<dbReference type="SUPFAM" id="SSF55261">
    <property type="entry name" value="GAD domain-like"/>
    <property type="match status" value="1"/>
</dbReference>
<dbReference type="Proteomes" id="UP000298588">
    <property type="component" value="Chromosome"/>
</dbReference>
<dbReference type="SUPFAM" id="SSF50249">
    <property type="entry name" value="Nucleic acid-binding proteins"/>
    <property type="match status" value="1"/>
</dbReference>
<keyword evidence="7" id="KW-0963">Cytoplasm</keyword>
<dbReference type="NCBIfam" id="NF001750">
    <property type="entry name" value="PRK00476.1"/>
    <property type="match status" value="1"/>
</dbReference>
<feature type="site" description="Important for tRNA non-discrimination" evidence="7">
    <location>
        <position position="83"/>
    </location>
</feature>
<dbReference type="HAMAP" id="MF_00044">
    <property type="entry name" value="Asp_tRNA_synth_type1"/>
    <property type="match status" value="1"/>
</dbReference>
<dbReference type="EMBL" id="CP039865">
    <property type="protein sequence ID" value="QCK87751.1"/>
    <property type="molecule type" value="Genomic_DNA"/>
</dbReference>
<dbReference type="KEGG" id="paqt:E8L99_19340"/>
<dbReference type="Gene3D" id="3.30.1360.30">
    <property type="entry name" value="GAD-like domain"/>
    <property type="match status" value="1"/>
</dbReference>
<feature type="binding site" evidence="7">
    <location>
        <begin position="221"/>
        <end position="223"/>
    </location>
    <ligand>
        <name>ATP</name>
        <dbReference type="ChEBI" id="CHEBI:30616"/>
    </ligand>
</feature>
<feature type="binding site" evidence="7">
    <location>
        <position position="484"/>
    </location>
    <ligand>
        <name>ATP</name>
        <dbReference type="ChEBI" id="CHEBI:30616"/>
    </ligand>
</feature>
<dbReference type="InterPro" id="IPR002312">
    <property type="entry name" value="Asp/Asn-tRNA-synth_IIb"/>
</dbReference>
<keyword evidence="3 7" id="KW-0547">Nucleotide-binding</keyword>
<dbReference type="Gene3D" id="2.40.50.140">
    <property type="entry name" value="Nucleic acid-binding proteins"/>
    <property type="match status" value="1"/>
</dbReference>
<keyword evidence="2 7" id="KW-0436">Ligase</keyword>
<comment type="caution">
    <text evidence="7">Lacks conserved residue(s) required for the propagation of feature annotation.</text>
</comment>
<comment type="subcellular location">
    <subcellularLocation>
        <location evidence="7">Cytoplasm</location>
    </subcellularLocation>
</comment>
<evidence type="ECO:0000256" key="6">
    <source>
        <dbReference type="ARBA" id="ARBA00023146"/>
    </source>
</evidence>
<evidence type="ECO:0000256" key="2">
    <source>
        <dbReference type="ARBA" id="ARBA00022598"/>
    </source>
</evidence>
<evidence type="ECO:0000256" key="5">
    <source>
        <dbReference type="ARBA" id="ARBA00022917"/>
    </source>
</evidence>
<dbReference type="InterPro" id="IPR045864">
    <property type="entry name" value="aa-tRNA-synth_II/BPL/LPL"/>
</dbReference>
<feature type="binding site" evidence="7">
    <location>
        <position position="491"/>
    </location>
    <ligand>
        <name>L-aspartate</name>
        <dbReference type="ChEBI" id="CHEBI:29991"/>
    </ligand>
</feature>
<dbReference type="OrthoDB" id="9802326at2"/>
<dbReference type="AlphaFoldDB" id="A0A4D7QML0"/>
<comment type="catalytic activity">
    <reaction evidence="7">
        <text>tRNA(Asx) + L-aspartate + ATP = L-aspartyl-tRNA(Asx) + AMP + diphosphate</text>
        <dbReference type="Rhea" id="RHEA:18349"/>
        <dbReference type="Rhea" id="RHEA-COMP:9710"/>
        <dbReference type="Rhea" id="RHEA-COMP:9711"/>
        <dbReference type="ChEBI" id="CHEBI:29991"/>
        <dbReference type="ChEBI" id="CHEBI:30616"/>
        <dbReference type="ChEBI" id="CHEBI:33019"/>
        <dbReference type="ChEBI" id="CHEBI:78442"/>
        <dbReference type="ChEBI" id="CHEBI:78516"/>
        <dbReference type="ChEBI" id="CHEBI:456215"/>
        <dbReference type="EC" id="6.1.1.23"/>
    </reaction>
</comment>
<dbReference type="GO" id="GO:0050560">
    <property type="term" value="F:aspartate-tRNA(Asn) ligase activity"/>
    <property type="evidence" value="ECO:0007669"/>
    <property type="project" value="UniProtKB-EC"/>
</dbReference>
<dbReference type="GO" id="GO:0003676">
    <property type="term" value="F:nucleic acid binding"/>
    <property type="evidence" value="ECO:0007669"/>
    <property type="project" value="InterPro"/>
</dbReference>
<dbReference type="GO" id="GO:0005524">
    <property type="term" value="F:ATP binding"/>
    <property type="evidence" value="ECO:0007669"/>
    <property type="project" value="UniProtKB-UniRule"/>
</dbReference>